<name>A0A645HXR5_9ZZZZ</name>
<dbReference type="EMBL" id="VSSQ01102428">
    <property type="protein sequence ID" value="MPN43798.1"/>
    <property type="molecule type" value="Genomic_DNA"/>
</dbReference>
<gene>
    <name evidence="1" type="ORF">SDC9_191359</name>
</gene>
<dbReference type="InterPro" id="IPR010985">
    <property type="entry name" value="Ribbon_hlx_hlx"/>
</dbReference>
<protein>
    <submittedName>
        <fullName evidence="1">Uncharacterized protein</fullName>
    </submittedName>
</protein>
<reference evidence="1" key="1">
    <citation type="submission" date="2019-08" db="EMBL/GenBank/DDBJ databases">
        <authorList>
            <person name="Kucharzyk K."/>
            <person name="Murdoch R.W."/>
            <person name="Higgins S."/>
            <person name="Loffler F."/>
        </authorList>
    </citation>
    <scope>NUCLEOTIDE SEQUENCE</scope>
</reference>
<dbReference type="GO" id="GO:0006355">
    <property type="term" value="P:regulation of DNA-templated transcription"/>
    <property type="evidence" value="ECO:0007669"/>
    <property type="project" value="InterPro"/>
</dbReference>
<organism evidence="1">
    <name type="scientific">bioreactor metagenome</name>
    <dbReference type="NCBI Taxonomy" id="1076179"/>
    <lineage>
        <taxon>unclassified sequences</taxon>
        <taxon>metagenomes</taxon>
        <taxon>ecological metagenomes</taxon>
    </lineage>
</organism>
<dbReference type="Gene3D" id="1.10.1220.10">
    <property type="entry name" value="Met repressor-like"/>
    <property type="match status" value="1"/>
</dbReference>
<sequence length="68" mass="7361">MKTKIEKPGDRHRAGSVQMKVWVPDDLKNEFASLCAVQGLSASVVLRGLLAAYVERASGARHGQAAQR</sequence>
<dbReference type="AlphaFoldDB" id="A0A645HXR5"/>
<comment type="caution">
    <text evidence="1">The sequence shown here is derived from an EMBL/GenBank/DDBJ whole genome shotgun (WGS) entry which is preliminary data.</text>
</comment>
<evidence type="ECO:0000313" key="1">
    <source>
        <dbReference type="EMBL" id="MPN43798.1"/>
    </source>
</evidence>
<dbReference type="InterPro" id="IPR013321">
    <property type="entry name" value="Arc_rbn_hlx_hlx"/>
</dbReference>
<proteinExistence type="predicted"/>
<accession>A0A645HXR5</accession>
<dbReference type="SUPFAM" id="SSF47598">
    <property type="entry name" value="Ribbon-helix-helix"/>
    <property type="match status" value="1"/>
</dbReference>